<dbReference type="Proteomes" id="UP001238088">
    <property type="component" value="Unassembled WGS sequence"/>
</dbReference>
<dbReference type="InterPro" id="IPR019718">
    <property type="entry name" value="DUF2602"/>
</dbReference>
<gene>
    <name evidence="1" type="ORF">J2S17_003935</name>
</gene>
<accession>A0ABU0ANR4</accession>
<comment type="caution">
    <text evidence="1">The sequence shown here is derived from an EMBL/GenBank/DDBJ whole genome shotgun (WGS) entry which is preliminary data.</text>
</comment>
<name>A0ABU0ANR4_9BACI</name>
<organism evidence="1 2">
    <name type="scientific">Cytobacillus purgationiresistens</name>
    <dbReference type="NCBI Taxonomy" id="863449"/>
    <lineage>
        <taxon>Bacteria</taxon>
        <taxon>Bacillati</taxon>
        <taxon>Bacillota</taxon>
        <taxon>Bacilli</taxon>
        <taxon>Bacillales</taxon>
        <taxon>Bacillaceae</taxon>
        <taxon>Cytobacillus</taxon>
    </lineage>
</organism>
<proteinExistence type="predicted"/>
<dbReference type="RefSeq" id="WP_307477358.1">
    <property type="nucleotide sequence ID" value="NZ_JAUSUB010000019.1"/>
</dbReference>
<evidence type="ECO:0008006" key="3">
    <source>
        <dbReference type="Google" id="ProtNLM"/>
    </source>
</evidence>
<evidence type="ECO:0000313" key="1">
    <source>
        <dbReference type="EMBL" id="MDQ0272043.1"/>
    </source>
</evidence>
<protein>
    <recommendedName>
        <fullName evidence="3">Zinc-finger domain-containing protein</fullName>
    </recommendedName>
</protein>
<reference evidence="1 2" key="1">
    <citation type="submission" date="2023-07" db="EMBL/GenBank/DDBJ databases">
        <title>Genomic Encyclopedia of Type Strains, Phase IV (KMG-IV): sequencing the most valuable type-strain genomes for metagenomic binning, comparative biology and taxonomic classification.</title>
        <authorList>
            <person name="Goeker M."/>
        </authorList>
    </citation>
    <scope>NUCLEOTIDE SEQUENCE [LARGE SCALE GENOMIC DNA]</scope>
    <source>
        <strain evidence="1 2">DSM 23494</strain>
    </source>
</reference>
<keyword evidence="2" id="KW-1185">Reference proteome</keyword>
<evidence type="ECO:0000313" key="2">
    <source>
        <dbReference type="Proteomes" id="UP001238088"/>
    </source>
</evidence>
<dbReference type="Pfam" id="PF10782">
    <property type="entry name" value="zf-C2HCIx2C"/>
    <property type="match status" value="1"/>
</dbReference>
<dbReference type="EMBL" id="JAUSUB010000019">
    <property type="protein sequence ID" value="MDQ0272043.1"/>
    <property type="molecule type" value="Genomic_DNA"/>
</dbReference>
<sequence length="58" mass="6800">MEKKKIVQEVGSLMGHYCEECFLYKHHRKEKGRNFAHRFCISECTVGQKIKSIGKKLS</sequence>